<protein>
    <recommendedName>
        <fullName evidence="2">AAA+ ATPase domain-containing protein</fullName>
    </recommendedName>
</protein>
<dbReference type="InterPro" id="IPR050747">
    <property type="entry name" value="Mitochondrial_chaperone_BCS1"/>
</dbReference>
<proteinExistence type="inferred from homology"/>
<evidence type="ECO:0000256" key="1">
    <source>
        <dbReference type="ARBA" id="ARBA00007448"/>
    </source>
</evidence>
<dbReference type="GO" id="GO:0005524">
    <property type="term" value="F:ATP binding"/>
    <property type="evidence" value="ECO:0007669"/>
    <property type="project" value="InterPro"/>
</dbReference>
<reference evidence="3 4" key="1">
    <citation type="submission" date="2016-06" db="EMBL/GenBank/DDBJ databases">
        <authorList>
            <person name="Kjaerup R.B."/>
            <person name="Dalgaard T.S."/>
            <person name="Juul-Madsen H.R."/>
        </authorList>
    </citation>
    <scope>NUCLEOTIDE SEQUENCE [LARGE SCALE GENOMIC DNA]</scope>
    <source>
        <strain evidence="3 4">DSM 16361</strain>
    </source>
</reference>
<feature type="domain" description="AAA+ ATPase" evidence="2">
    <location>
        <begin position="203"/>
        <end position="326"/>
    </location>
</feature>
<evidence type="ECO:0000259" key="2">
    <source>
        <dbReference type="SMART" id="SM00382"/>
    </source>
</evidence>
<sequence length="373" mass="40583">MTATLADLCTSIPASIQHDTWYATLVDRARQATLARHRCAVTEHLRLRVHLERWHAWFEARPSWSLYSGTDRGGRVASLAFDGERGVLMILRMDQDAHRRAGSALRELLRETTDSPPQGAALTAADFPAEVTVLGSPELARAVAAELGEAFDAAGCAIHWMHGGEYGEAVELPLREDLRALPQMFPFLGAPLQDYYDAYTASSASVLLLMGPPGTGKTSFIRGYLQHTRSDALVSYDPALLATDRPLSAFLSGETGVFVLEDADAMLASREQGNTLMHRLLSVGDGLVTLAGKKMIFSTNLDSPADVDPALVRAGRCFDVLRFRPLDFAECCALARAAGVPEPSDAGRAYTAAEIFHPVDNERRSLQRRAGFV</sequence>
<dbReference type="Pfam" id="PF00004">
    <property type="entry name" value="AAA"/>
    <property type="match status" value="1"/>
</dbReference>
<accession>A0A238DA98</accession>
<dbReference type="Gene3D" id="3.40.50.300">
    <property type="entry name" value="P-loop containing nucleotide triphosphate hydrolases"/>
    <property type="match status" value="1"/>
</dbReference>
<dbReference type="PANTHER" id="PTHR23070">
    <property type="entry name" value="BCS1 AAA-TYPE ATPASE"/>
    <property type="match status" value="1"/>
</dbReference>
<dbReference type="InterPro" id="IPR027417">
    <property type="entry name" value="P-loop_NTPase"/>
</dbReference>
<evidence type="ECO:0000313" key="4">
    <source>
        <dbReference type="Proteomes" id="UP000214566"/>
    </source>
</evidence>
<dbReference type="InterPro" id="IPR003593">
    <property type="entry name" value="AAA+_ATPase"/>
</dbReference>
<name>A0A238DA98_THIDL</name>
<keyword evidence="4" id="KW-1185">Reference proteome</keyword>
<dbReference type="SUPFAM" id="SSF52540">
    <property type="entry name" value="P-loop containing nucleoside triphosphate hydrolases"/>
    <property type="match status" value="1"/>
</dbReference>
<dbReference type="SMART" id="SM00382">
    <property type="entry name" value="AAA"/>
    <property type="match status" value="1"/>
</dbReference>
<dbReference type="AlphaFoldDB" id="A0A238DA98"/>
<comment type="similarity">
    <text evidence="1">Belongs to the AAA ATPase family. BCS1 subfamily.</text>
</comment>
<organism evidence="3 4">
    <name type="scientific">Thiomonas delicata</name>
    <name type="common">Thiomonas cuprina</name>
    <dbReference type="NCBI Taxonomy" id="364030"/>
    <lineage>
        <taxon>Bacteria</taxon>
        <taxon>Pseudomonadati</taxon>
        <taxon>Pseudomonadota</taxon>
        <taxon>Betaproteobacteria</taxon>
        <taxon>Burkholderiales</taxon>
        <taxon>Thiomonas</taxon>
    </lineage>
</organism>
<evidence type="ECO:0000313" key="3">
    <source>
        <dbReference type="EMBL" id="SBP90034.1"/>
    </source>
</evidence>
<dbReference type="EMBL" id="FLMQ01000058">
    <property type="protein sequence ID" value="SBP90034.1"/>
    <property type="molecule type" value="Genomic_DNA"/>
</dbReference>
<gene>
    <name evidence="3" type="ORF">THIARS_90184</name>
</gene>
<dbReference type="InterPro" id="IPR003959">
    <property type="entry name" value="ATPase_AAA_core"/>
</dbReference>
<dbReference type="RefSeq" id="WP_094161975.1">
    <property type="nucleotide sequence ID" value="NZ_LT592171.1"/>
</dbReference>
<dbReference type="OrthoDB" id="9802352at2"/>
<dbReference type="Proteomes" id="UP000214566">
    <property type="component" value="Unassembled WGS sequence"/>
</dbReference>
<dbReference type="GO" id="GO:0016887">
    <property type="term" value="F:ATP hydrolysis activity"/>
    <property type="evidence" value="ECO:0007669"/>
    <property type="project" value="InterPro"/>
</dbReference>